<dbReference type="Proteomes" id="UP000017559">
    <property type="component" value="Unassembled WGS sequence"/>
</dbReference>
<keyword evidence="3 6" id="KW-1133">Transmembrane helix</keyword>
<keyword evidence="4 6" id="KW-0472">Membrane</keyword>
<feature type="compositionally biased region" description="Low complexity" evidence="5">
    <location>
        <begin position="303"/>
        <end position="312"/>
    </location>
</feature>
<dbReference type="GO" id="GO:0015087">
    <property type="term" value="F:cobalt ion transmembrane transporter activity"/>
    <property type="evidence" value="ECO:0007669"/>
    <property type="project" value="TreeGrafter"/>
</dbReference>
<feature type="transmembrane region" description="Helical" evidence="6">
    <location>
        <begin position="658"/>
        <end position="680"/>
    </location>
</feature>
<dbReference type="GO" id="GO:0015095">
    <property type="term" value="F:magnesium ion transmembrane transporter activity"/>
    <property type="evidence" value="ECO:0007669"/>
    <property type="project" value="TreeGrafter"/>
</dbReference>
<feature type="compositionally biased region" description="Polar residues" evidence="5">
    <location>
        <begin position="505"/>
        <end position="523"/>
    </location>
</feature>
<feature type="compositionally biased region" description="Low complexity" evidence="5">
    <location>
        <begin position="285"/>
        <end position="295"/>
    </location>
</feature>
<dbReference type="GO" id="GO:0005886">
    <property type="term" value="C:plasma membrane"/>
    <property type="evidence" value="ECO:0007669"/>
    <property type="project" value="UniProtKB-SubCell"/>
</dbReference>
<dbReference type="AlphaFoldDB" id="V2XSC6"/>
<feature type="compositionally biased region" description="Low complexity" evidence="5">
    <location>
        <begin position="742"/>
        <end position="755"/>
    </location>
</feature>
<dbReference type="OrthoDB" id="3231000at2759"/>
<feature type="compositionally biased region" description="Polar residues" evidence="5">
    <location>
        <begin position="756"/>
        <end position="767"/>
    </location>
</feature>
<evidence type="ECO:0000256" key="2">
    <source>
        <dbReference type="ARBA" id="ARBA00022692"/>
    </source>
</evidence>
<dbReference type="Gene3D" id="1.20.58.340">
    <property type="entry name" value="Magnesium transport protein CorA, transmembrane region"/>
    <property type="match status" value="1"/>
</dbReference>
<evidence type="ECO:0000313" key="8">
    <source>
        <dbReference type="Proteomes" id="UP000017559"/>
    </source>
</evidence>
<dbReference type="GO" id="GO:0000287">
    <property type="term" value="F:magnesium ion binding"/>
    <property type="evidence" value="ECO:0007669"/>
    <property type="project" value="TreeGrafter"/>
</dbReference>
<dbReference type="EMBL" id="AWSO01000045">
    <property type="protein sequence ID" value="ESK96647.1"/>
    <property type="molecule type" value="Genomic_DNA"/>
</dbReference>
<feature type="transmembrane region" description="Helical" evidence="6">
    <location>
        <begin position="626"/>
        <end position="646"/>
    </location>
</feature>
<feature type="region of interest" description="Disordered" evidence="5">
    <location>
        <begin position="276"/>
        <end position="317"/>
    </location>
</feature>
<evidence type="ECO:0000313" key="7">
    <source>
        <dbReference type="EMBL" id="ESK96647.1"/>
    </source>
</evidence>
<dbReference type="PANTHER" id="PTHR46494">
    <property type="entry name" value="CORA FAMILY METAL ION TRANSPORTER (EUROFUNG)"/>
    <property type="match status" value="1"/>
</dbReference>
<proteinExistence type="predicted"/>
<comment type="subcellular location">
    <subcellularLocation>
        <location evidence="1">Cell membrane</location>
        <topology evidence="1">Multi-pass membrane protein</topology>
    </subcellularLocation>
</comment>
<dbReference type="STRING" id="1381753.V2XSC6"/>
<organism evidence="7 8">
    <name type="scientific">Moniliophthora roreri (strain MCA 2997)</name>
    <name type="common">Cocoa frosty pod rot fungus</name>
    <name type="synonym">Crinipellis roreri</name>
    <dbReference type="NCBI Taxonomy" id="1381753"/>
    <lineage>
        <taxon>Eukaryota</taxon>
        <taxon>Fungi</taxon>
        <taxon>Dikarya</taxon>
        <taxon>Basidiomycota</taxon>
        <taxon>Agaricomycotina</taxon>
        <taxon>Agaricomycetes</taxon>
        <taxon>Agaricomycetidae</taxon>
        <taxon>Agaricales</taxon>
        <taxon>Marasmiineae</taxon>
        <taxon>Marasmiaceae</taxon>
        <taxon>Moniliophthora</taxon>
    </lineage>
</organism>
<feature type="region of interest" description="Disordered" evidence="5">
    <location>
        <begin position="738"/>
        <end position="767"/>
    </location>
</feature>
<feature type="region of interest" description="Disordered" evidence="5">
    <location>
        <begin position="457"/>
        <end position="523"/>
    </location>
</feature>
<protein>
    <submittedName>
        <fullName evidence="7">Uncharacterized protein</fullName>
    </submittedName>
</protein>
<reference evidence="7 8" key="1">
    <citation type="journal article" date="2014" name="BMC Genomics">
        <title>Genome and secretome analysis of the hemibiotrophic fungal pathogen, Moniliophthora roreri, which causes frosty pod rot disease of cacao: mechanisms of the biotrophic and necrotrophic phases.</title>
        <authorList>
            <person name="Meinhardt L.W."/>
            <person name="Costa G.G.L."/>
            <person name="Thomazella D.P.T."/>
            <person name="Teixeira P.J.P.L."/>
            <person name="Carazzolle M.F."/>
            <person name="Schuster S.C."/>
            <person name="Carlson J.E."/>
            <person name="Guiltinan M.J."/>
            <person name="Mieczkowski P."/>
            <person name="Farmer A."/>
            <person name="Ramaraj T."/>
            <person name="Crozier J."/>
            <person name="Davis R.E."/>
            <person name="Shao J."/>
            <person name="Melnick R.L."/>
            <person name="Pereira G.A.G."/>
            <person name="Bailey B.A."/>
        </authorList>
    </citation>
    <scope>NUCLEOTIDE SEQUENCE [LARGE SCALE GENOMIC DNA]</scope>
    <source>
        <strain evidence="7 8">MCA 2997</strain>
    </source>
</reference>
<comment type="caution">
    <text evidence="7">The sequence shown here is derived from an EMBL/GenBank/DDBJ whole genome shotgun (WGS) entry which is preliminary data.</text>
</comment>
<evidence type="ECO:0000256" key="3">
    <source>
        <dbReference type="ARBA" id="ARBA00022989"/>
    </source>
</evidence>
<dbReference type="InterPro" id="IPR002523">
    <property type="entry name" value="MgTranspt_CorA/ZnTranspt_ZntB"/>
</dbReference>
<name>V2XSC6_MONRO</name>
<evidence type="ECO:0000256" key="4">
    <source>
        <dbReference type="ARBA" id="ARBA00023136"/>
    </source>
</evidence>
<dbReference type="PANTHER" id="PTHR46494:SF1">
    <property type="entry name" value="CORA FAMILY METAL ION TRANSPORTER (EUROFUNG)"/>
    <property type="match status" value="1"/>
</dbReference>
<gene>
    <name evidence="7" type="ORF">Moror_6867</name>
</gene>
<dbReference type="Pfam" id="PF01544">
    <property type="entry name" value="CorA"/>
    <property type="match status" value="1"/>
</dbReference>
<dbReference type="SUPFAM" id="SSF144083">
    <property type="entry name" value="Magnesium transport protein CorA, transmembrane region"/>
    <property type="match status" value="1"/>
</dbReference>
<evidence type="ECO:0000256" key="6">
    <source>
        <dbReference type="SAM" id="Phobius"/>
    </source>
</evidence>
<dbReference type="KEGG" id="mrr:Moror_6867"/>
<dbReference type="InterPro" id="IPR045863">
    <property type="entry name" value="CorA_TM1_TM2"/>
</dbReference>
<dbReference type="HOGENOM" id="CLU_018401_0_0_1"/>
<evidence type="ECO:0000256" key="1">
    <source>
        <dbReference type="ARBA" id="ARBA00004651"/>
    </source>
</evidence>
<sequence>MLPPSLHPRRFEANGPHRHATPSGPWPFLDISDEIDHAQLKSPPPQPPAEFDDNEHNEWAGYPRSIFANWTPFQQTKSGIAKIVNSRASSAESCRVYKVDVWSDGTFHDDDGEWTVKNGKAESEEVKKSVEDFWDNLQRKPSSQVRVRALFVDNLSGPVLQMLGTKFHIEPFFFSSSLKSIPSRYQEQVQPGKGDHITITLSFIRPLANPSKVPSSPDASFLSSDNNDMDLFGFSSLIQEQVIDISGPLQLQSAPDKLLCPDLLSFHVVRKRVDNDLTGPGYPHRSNSTSSSTRSPQATRKMSTASSSSRLSQTPGGVSTIVSYHPPSLPGYQSTTASTMRTRLLAAGQSVYWSRIFQSTVPSGDPTFIALSLLWYAMYAWDEVLELLLKEVGWLESQTLSTLPHPDHPDHDPHVSTHILTHQLHVLRAHLLHYQGLLNDFRKSVMFLRKTANPALVSETTPPEVPPPGQRRPSVTRITTTDLPKPPIRQSTLSAVPESPAGTAASVTHASQEASAELASGTSARRSPWILKEQYSDRFFDEEVVEMDLELEDDIEASEPQERLLKKESRILLNEIERLEMTSRMLDKRLGNVMQLAFSSVNIEDSKRMSKLAEAAGRDSAVMKQISYLTMVFLPASFMATVFGMNVQEINEDSRPRLYHYLSTAIPLTLVTIWIMMLLYRGSKRPPSTNATFIRPTPPSVWYRIYSWLLWPLRGVTQKRSKDSNIYTWSASRTGTKSRIGSARSSMRARTSTLRQTVAPSRNATGV</sequence>
<accession>V2XSC6</accession>
<feature type="region of interest" description="Disordered" evidence="5">
    <location>
        <begin position="1"/>
        <end position="54"/>
    </location>
</feature>
<dbReference type="GO" id="GO:0050897">
    <property type="term" value="F:cobalt ion binding"/>
    <property type="evidence" value="ECO:0007669"/>
    <property type="project" value="TreeGrafter"/>
</dbReference>
<keyword evidence="8" id="KW-1185">Reference proteome</keyword>
<keyword evidence="2 6" id="KW-0812">Transmembrane</keyword>
<evidence type="ECO:0000256" key="5">
    <source>
        <dbReference type="SAM" id="MobiDB-lite"/>
    </source>
</evidence>